<dbReference type="GO" id="GO:0046983">
    <property type="term" value="F:protein dimerization activity"/>
    <property type="evidence" value="ECO:0007669"/>
    <property type="project" value="InterPro"/>
</dbReference>
<dbReference type="STRING" id="195883.A0A482WYV2"/>
<evidence type="ECO:0000256" key="3">
    <source>
        <dbReference type="ARBA" id="ARBA00023125"/>
    </source>
</evidence>
<evidence type="ECO:0000259" key="7">
    <source>
        <dbReference type="PROSITE" id="PS51054"/>
    </source>
</evidence>
<gene>
    <name evidence="8" type="ORF">LSTR_LSTR016193</name>
</gene>
<organism evidence="8 9">
    <name type="scientific">Laodelphax striatellus</name>
    <name type="common">Small brown planthopper</name>
    <name type="synonym">Delphax striatella</name>
    <dbReference type="NCBI Taxonomy" id="195883"/>
    <lineage>
        <taxon>Eukaryota</taxon>
        <taxon>Metazoa</taxon>
        <taxon>Ecdysozoa</taxon>
        <taxon>Arthropoda</taxon>
        <taxon>Hexapoda</taxon>
        <taxon>Insecta</taxon>
        <taxon>Pterygota</taxon>
        <taxon>Neoptera</taxon>
        <taxon>Paraneoptera</taxon>
        <taxon>Hemiptera</taxon>
        <taxon>Auchenorrhyncha</taxon>
        <taxon>Fulgoroidea</taxon>
        <taxon>Delphacidae</taxon>
        <taxon>Criomorphinae</taxon>
        <taxon>Laodelphax</taxon>
    </lineage>
</organism>
<dbReference type="Gene3D" id="4.10.280.10">
    <property type="entry name" value="Helix-loop-helix DNA-binding domain"/>
    <property type="match status" value="1"/>
</dbReference>
<feature type="compositionally biased region" description="Low complexity" evidence="6">
    <location>
        <begin position="233"/>
        <end position="250"/>
    </location>
</feature>
<dbReference type="InParanoid" id="A0A482WYV2"/>
<dbReference type="GO" id="GO:0006355">
    <property type="term" value="P:regulation of DNA-templated transcription"/>
    <property type="evidence" value="ECO:0007669"/>
    <property type="project" value="InterPro"/>
</dbReference>
<dbReference type="FunCoup" id="A0A482WYV2">
    <property type="interactions" value="9"/>
</dbReference>
<accession>A0A482WYV2</accession>
<evidence type="ECO:0000313" key="8">
    <source>
        <dbReference type="EMBL" id="RZF38704.1"/>
    </source>
</evidence>
<feature type="region of interest" description="Disordered" evidence="6">
    <location>
        <begin position="171"/>
        <end position="261"/>
    </location>
</feature>
<keyword evidence="9" id="KW-1185">Reference proteome</keyword>
<dbReference type="Pfam" id="PF07527">
    <property type="entry name" value="Hairy_orange"/>
    <property type="match status" value="1"/>
</dbReference>
<evidence type="ECO:0000313" key="9">
    <source>
        <dbReference type="Proteomes" id="UP000291343"/>
    </source>
</evidence>
<comment type="subcellular location">
    <subcellularLocation>
        <location evidence="1">Nucleus</location>
    </subcellularLocation>
</comment>
<feature type="non-terminal residue" evidence="8">
    <location>
        <position position="1"/>
    </location>
</feature>
<dbReference type="InterPro" id="IPR003650">
    <property type="entry name" value="Orange_dom"/>
</dbReference>
<dbReference type="OrthoDB" id="6085656at2759"/>
<feature type="compositionally biased region" description="Low complexity" evidence="6">
    <location>
        <begin position="196"/>
        <end position="207"/>
    </location>
</feature>
<sequence>PARHSKLEKADILEMTVKHLQTVQKRQLSAAMVADPGVVHKFRGGFEECATEVSRYIEGLDGIDMGVRRRLAAHLSSCVTNIPAARNDINTADTNNNSSSRVNAISASLRLIPSRLPNGDLALLVPDAQSLPNNVLPFFQLAEHTKMAPNVGHQGFNQVTTTTVDKLPDVLRLDTSPSHPSAFTAVNKLSTTVERTPSPTLSSVSSSADRNAPATVNNMSSEVSSTSEQLAESSTDPSSSSFNSSTSSLSPQNIARNPAQP</sequence>
<dbReference type="PROSITE" id="PS51054">
    <property type="entry name" value="ORANGE"/>
    <property type="match status" value="1"/>
</dbReference>
<dbReference type="PANTHER" id="PTHR10985">
    <property type="entry name" value="BASIC HELIX-LOOP-HELIX TRANSCRIPTION FACTOR, HES-RELATED"/>
    <property type="match status" value="1"/>
</dbReference>
<dbReference type="Proteomes" id="UP000291343">
    <property type="component" value="Unassembled WGS sequence"/>
</dbReference>
<dbReference type="SMART" id="SM00511">
    <property type="entry name" value="ORANGE"/>
    <property type="match status" value="1"/>
</dbReference>
<feature type="domain" description="Orange" evidence="7">
    <location>
        <begin position="42"/>
        <end position="75"/>
    </location>
</feature>
<reference evidence="8 9" key="1">
    <citation type="journal article" date="2017" name="Gigascience">
        <title>Genome sequence of the small brown planthopper, Laodelphax striatellus.</title>
        <authorList>
            <person name="Zhu J."/>
            <person name="Jiang F."/>
            <person name="Wang X."/>
            <person name="Yang P."/>
            <person name="Bao Y."/>
            <person name="Zhao W."/>
            <person name="Wang W."/>
            <person name="Lu H."/>
            <person name="Wang Q."/>
            <person name="Cui N."/>
            <person name="Li J."/>
            <person name="Chen X."/>
            <person name="Luo L."/>
            <person name="Yu J."/>
            <person name="Kang L."/>
            <person name="Cui F."/>
        </authorList>
    </citation>
    <scope>NUCLEOTIDE SEQUENCE [LARGE SCALE GENOMIC DNA]</scope>
    <source>
        <strain evidence="8">Lst14</strain>
    </source>
</reference>
<evidence type="ECO:0000256" key="2">
    <source>
        <dbReference type="ARBA" id="ARBA00023015"/>
    </source>
</evidence>
<dbReference type="GO" id="GO:0003677">
    <property type="term" value="F:DNA binding"/>
    <property type="evidence" value="ECO:0007669"/>
    <property type="project" value="UniProtKB-KW"/>
</dbReference>
<protein>
    <recommendedName>
        <fullName evidence="7">Orange domain-containing protein</fullName>
    </recommendedName>
</protein>
<dbReference type="GO" id="GO:0005634">
    <property type="term" value="C:nucleus"/>
    <property type="evidence" value="ECO:0007669"/>
    <property type="project" value="UniProtKB-SubCell"/>
</dbReference>
<dbReference type="AlphaFoldDB" id="A0A482WYV2"/>
<proteinExistence type="predicted"/>
<feature type="compositionally biased region" description="Polar residues" evidence="6">
    <location>
        <begin position="214"/>
        <end position="232"/>
    </location>
</feature>
<evidence type="ECO:0000256" key="5">
    <source>
        <dbReference type="ARBA" id="ARBA00023242"/>
    </source>
</evidence>
<feature type="non-terminal residue" evidence="8">
    <location>
        <position position="261"/>
    </location>
</feature>
<dbReference type="InterPro" id="IPR036638">
    <property type="entry name" value="HLH_DNA-bd_sf"/>
</dbReference>
<keyword evidence="4" id="KW-0804">Transcription</keyword>
<evidence type="ECO:0000256" key="1">
    <source>
        <dbReference type="ARBA" id="ARBA00004123"/>
    </source>
</evidence>
<dbReference type="SUPFAM" id="SSF158457">
    <property type="entry name" value="Orange domain-like"/>
    <property type="match status" value="1"/>
</dbReference>
<dbReference type="Gene3D" id="6.10.250.980">
    <property type="match status" value="1"/>
</dbReference>
<keyword evidence="2" id="KW-0805">Transcription regulation</keyword>
<name>A0A482WYV2_LAOST</name>
<keyword evidence="5" id="KW-0539">Nucleus</keyword>
<evidence type="ECO:0000256" key="4">
    <source>
        <dbReference type="ARBA" id="ARBA00023163"/>
    </source>
</evidence>
<evidence type="ECO:0000256" key="6">
    <source>
        <dbReference type="SAM" id="MobiDB-lite"/>
    </source>
</evidence>
<dbReference type="EMBL" id="QKKF02021980">
    <property type="protein sequence ID" value="RZF38704.1"/>
    <property type="molecule type" value="Genomic_DNA"/>
</dbReference>
<dbReference type="InterPro" id="IPR050370">
    <property type="entry name" value="HES_HEY"/>
</dbReference>
<keyword evidence="3" id="KW-0238">DNA-binding</keyword>
<comment type="caution">
    <text evidence="8">The sequence shown here is derived from an EMBL/GenBank/DDBJ whole genome shotgun (WGS) entry which is preliminary data.</text>
</comment>
<dbReference type="SMR" id="A0A482WYV2"/>